<reference evidence="1 2" key="1">
    <citation type="journal article" date="2020" name="Cell">
        <title>Large-Scale Comparative Analyses of Tick Genomes Elucidate Their Genetic Diversity and Vector Capacities.</title>
        <authorList>
            <consortium name="Tick Genome and Microbiome Consortium (TIGMIC)"/>
            <person name="Jia N."/>
            <person name="Wang J."/>
            <person name="Shi W."/>
            <person name="Du L."/>
            <person name="Sun Y."/>
            <person name="Zhan W."/>
            <person name="Jiang J.F."/>
            <person name="Wang Q."/>
            <person name="Zhang B."/>
            <person name="Ji P."/>
            <person name="Bell-Sakyi L."/>
            <person name="Cui X.M."/>
            <person name="Yuan T.T."/>
            <person name="Jiang B.G."/>
            <person name="Yang W.F."/>
            <person name="Lam T.T."/>
            <person name="Chang Q.C."/>
            <person name="Ding S.J."/>
            <person name="Wang X.J."/>
            <person name="Zhu J.G."/>
            <person name="Ruan X.D."/>
            <person name="Zhao L."/>
            <person name="Wei J.T."/>
            <person name="Ye R.Z."/>
            <person name="Que T.C."/>
            <person name="Du C.H."/>
            <person name="Zhou Y.H."/>
            <person name="Cheng J.X."/>
            <person name="Dai P.F."/>
            <person name="Guo W.B."/>
            <person name="Han X.H."/>
            <person name="Huang E.J."/>
            <person name="Li L.F."/>
            <person name="Wei W."/>
            <person name="Gao Y.C."/>
            <person name="Liu J.Z."/>
            <person name="Shao H.Z."/>
            <person name="Wang X."/>
            <person name="Wang C.C."/>
            <person name="Yang T.C."/>
            <person name="Huo Q.B."/>
            <person name="Li W."/>
            <person name="Chen H.Y."/>
            <person name="Chen S.E."/>
            <person name="Zhou L.G."/>
            <person name="Ni X.B."/>
            <person name="Tian J.H."/>
            <person name="Sheng Y."/>
            <person name="Liu T."/>
            <person name="Pan Y.S."/>
            <person name="Xia L.Y."/>
            <person name="Li J."/>
            <person name="Zhao F."/>
            <person name="Cao W.C."/>
        </authorList>
    </citation>
    <scope>NUCLEOTIDE SEQUENCE [LARGE SCALE GENOMIC DNA]</scope>
    <source>
        <strain evidence="1">Iper-2018</strain>
    </source>
</reference>
<dbReference type="Proteomes" id="UP000805193">
    <property type="component" value="Unassembled WGS sequence"/>
</dbReference>
<accession>A0AC60PQ49</accession>
<organism evidence="1 2">
    <name type="scientific">Ixodes persulcatus</name>
    <name type="common">Taiga tick</name>
    <dbReference type="NCBI Taxonomy" id="34615"/>
    <lineage>
        <taxon>Eukaryota</taxon>
        <taxon>Metazoa</taxon>
        <taxon>Ecdysozoa</taxon>
        <taxon>Arthropoda</taxon>
        <taxon>Chelicerata</taxon>
        <taxon>Arachnida</taxon>
        <taxon>Acari</taxon>
        <taxon>Parasitiformes</taxon>
        <taxon>Ixodida</taxon>
        <taxon>Ixodoidea</taxon>
        <taxon>Ixodidae</taxon>
        <taxon>Ixodinae</taxon>
        <taxon>Ixodes</taxon>
    </lineage>
</organism>
<name>A0AC60PQ49_IXOPE</name>
<keyword evidence="2" id="KW-1185">Reference proteome</keyword>
<evidence type="ECO:0000313" key="1">
    <source>
        <dbReference type="EMBL" id="KAG0423154.1"/>
    </source>
</evidence>
<proteinExistence type="predicted"/>
<feature type="non-terminal residue" evidence="1">
    <location>
        <position position="336"/>
    </location>
</feature>
<evidence type="ECO:0000313" key="2">
    <source>
        <dbReference type="Proteomes" id="UP000805193"/>
    </source>
</evidence>
<sequence length="336" mass="37133">LRLSVYADKHHQSFAPINIIHHVEMRSIFLFVVALDLFRGWGLFVMGDAEGFVSASKFSHWKESEFQEILVPDPERTLMALAYTSGTTGLPKAVESTHFNYVASFYAYANSSSSLVQARVPPKPAARVAVARERGGDERHQARVTALTCFPTRLRNLVQYARSADRRLNTVLHIGVGGGVLSEQLAQAVLEHLREPSEPEIMNPTSGEAMKANEIGELCFRTPTASRGYYKRPLATAQFRDRDGWCRSGDLAYHDTDGRIHFVERIKEMIKCLDNQVVPAELEELLLANHDGIAEVAVVGLPHSVYGEAPAAVVVPKKNIGNGGQAMEREIKGIIA</sequence>
<dbReference type="EMBL" id="JABSTQ010010140">
    <property type="protein sequence ID" value="KAG0423154.1"/>
    <property type="molecule type" value="Genomic_DNA"/>
</dbReference>
<comment type="caution">
    <text evidence="1">The sequence shown here is derived from an EMBL/GenBank/DDBJ whole genome shotgun (WGS) entry which is preliminary data.</text>
</comment>
<feature type="non-terminal residue" evidence="1">
    <location>
        <position position="1"/>
    </location>
</feature>
<gene>
    <name evidence="1" type="ORF">HPB47_001062</name>
</gene>
<protein>
    <submittedName>
        <fullName evidence="1">Uncharacterized protein</fullName>
    </submittedName>
</protein>